<dbReference type="GO" id="GO:0005886">
    <property type="term" value="C:plasma membrane"/>
    <property type="evidence" value="ECO:0007669"/>
    <property type="project" value="UniProtKB-SubCell"/>
</dbReference>
<feature type="transmembrane region" description="Helical" evidence="10">
    <location>
        <begin position="252"/>
        <end position="274"/>
    </location>
</feature>
<feature type="transmembrane region" description="Helical" evidence="10">
    <location>
        <begin position="331"/>
        <end position="351"/>
    </location>
</feature>
<dbReference type="AlphaFoldDB" id="A0AA41YIG3"/>
<dbReference type="Proteomes" id="UP001165679">
    <property type="component" value="Unassembled WGS sequence"/>
</dbReference>
<dbReference type="GO" id="GO:0020037">
    <property type="term" value="F:heme binding"/>
    <property type="evidence" value="ECO:0007669"/>
    <property type="project" value="InterPro"/>
</dbReference>
<dbReference type="SUPFAM" id="SSF46626">
    <property type="entry name" value="Cytochrome c"/>
    <property type="match status" value="1"/>
</dbReference>
<keyword evidence="6 10" id="KW-1133">Transmembrane helix</keyword>
<accession>A0AA41YIG3</accession>
<dbReference type="PROSITE" id="PS51007">
    <property type="entry name" value="CYTC"/>
    <property type="match status" value="1"/>
</dbReference>
<comment type="caution">
    <text evidence="12">The sequence shown here is derived from an EMBL/GenBank/DDBJ whole genome shotgun (WGS) entry which is preliminary data.</text>
</comment>
<feature type="transmembrane region" description="Helical" evidence="10">
    <location>
        <begin position="112"/>
        <end position="134"/>
    </location>
</feature>
<feature type="transmembrane region" description="Helical" evidence="10">
    <location>
        <begin position="6"/>
        <end position="32"/>
    </location>
</feature>
<feature type="domain" description="Cytochrome c" evidence="11">
    <location>
        <begin position="368"/>
        <end position="459"/>
    </location>
</feature>
<feature type="transmembrane region" description="Helical" evidence="10">
    <location>
        <begin position="140"/>
        <end position="165"/>
    </location>
</feature>
<dbReference type="GO" id="GO:0009055">
    <property type="term" value="F:electron transfer activity"/>
    <property type="evidence" value="ECO:0007669"/>
    <property type="project" value="InterPro"/>
</dbReference>
<dbReference type="InterPro" id="IPR009056">
    <property type="entry name" value="Cyt_c-like_dom"/>
</dbReference>
<evidence type="ECO:0000256" key="1">
    <source>
        <dbReference type="ARBA" id="ARBA00004651"/>
    </source>
</evidence>
<keyword evidence="3 9" id="KW-0349">Heme</keyword>
<dbReference type="PANTHER" id="PTHR34820:SF4">
    <property type="entry name" value="INNER MEMBRANE PROTEIN YEBZ"/>
    <property type="match status" value="1"/>
</dbReference>
<comment type="subcellular location">
    <subcellularLocation>
        <location evidence="1">Cell membrane</location>
        <topology evidence="1">Multi-pass membrane protein</topology>
    </subcellularLocation>
</comment>
<reference evidence="12" key="2">
    <citation type="submission" date="2022-10" db="EMBL/GenBank/DDBJ databases">
        <authorList>
            <person name="Trinh H.N."/>
        </authorList>
    </citation>
    <scope>NUCLEOTIDE SEQUENCE</scope>
    <source>
        <strain evidence="12">RN2-1</strain>
    </source>
</reference>
<dbReference type="EMBL" id="JAPDNT010000001">
    <property type="protein sequence ID" value="MCW3473634.1"/>
    <property type="molecule type" value="Genomic_DNA"/>
</dbReference>
<keyword evidence="7 9" id="KW-0408">Iron</keyword>
<keyword evidence="8 10" id="KW-0472">Membrane</keyword>
<reference evidence="12" key="1">
    <citation type="submission" date="2022-09" db="EMBL/GenBank/DDBJ databases">
        <title>Rhodovastum sp. nov. RN2-1 isolated from soil in Seongnam, South Korea.</title>
        <authorList>
            <person name="Le N.T."/>
        </authorList>
    </citation>
    <scope>NUCLEOTIDE SEQUENCE</scope>
    <source>
        <strain evidence="12">RN2-1</strain>
    </source>
</reference>
<feature type="transmembrane region" description="Helical" evidence="10">
    <location>
        <begin position="211"/>
        <end position="231"/>
    </location>
</feature>
<evidence type="ECO:0000256" key="8">
    <source>
        <dbReference type="ARBA" id="ARBA00023136"/>
    </source>
</evidence>
<evidence type="ECO:0000256" key="9">
    <source>
        <dbReference type="PROSITE-ProRule" id="PRU00433"/>
    </source>
</evidence>
<name>A0AA41YIG3_9PROT</name>
<dbReference type="GO" id="GO:0046872">
    <property type="term" value="F:metal ion binding"/>
    <property type="evidence" value="ECO:0007669"/>
    <property type="project" value="UniProtKB-KW"/>
</dbReference>
<dbReference type="PANTHER" id="PTHR34820">
    <property type="entry name" value="INNER MEMBRANE PROTEIN YEBZ"/>
    <property type="match status" value="1"/>
</dbReference>
<evidence type="ECO:0000259" key="11">
    <source>
        <dbReference type="PROSITE" id="PS51007"/>
    </source>
</evidence>
<evidence type="ECO:0000256" key="4">
    <source>
        <dbReference type="ARBA" id="ARBA00022692"/>
    </source>
</evidence>
<evidence type="ECO:0000256" key="10">
    <source>
        <dbReference type="SAM" id="Phobius"/>
    </source>
</evidence>
<keyword evidence="4 10" id="KW-0812">Transmembrane</keyword>
<feature type="transmembrane region" description="Helical" evidence="10">
    <location>
        <begin position="304"/>
        <end position="324"/>
    </location>
</feature>
<feature type="transmembrane region" description="Helical" evidence="10">
    <location>
        <begin position="44"/>
        <end position="65"/>
    </location>
</feature>
<keyword evidence="5 9" id="KW-0479">Metal-binding</keyword>
<dbReference type="RefSeq" id="WP_264712215.1">
    <property type="nucleotide sequence ID" value="NZ_JAPDNT010000001.1"/>
</dbReference>
<dbReference type="Pfam" id="PF05425">
    <property type="entry name" value="CopD"/>
    <property type="match status" value="1"/>
</dbReference>
<gene>
    <name evidence="12" type="ORF">OL599_03510</name>
</gene>
<proteinExistence type="predicted"/>
<evidence type="ECO:0000256" key="5">
    <source>
        <dbReference type="ARBA" id="ARBA00022723"/>
    </source>
</evidence>
<organism evidence="12 13">
    <name type="scientific">Limobrevibacterium gyesilva</name>
    <dbReference type="NCBI Taxonomy" id="2991712"/>
    <lineage>
        <taxon>Bacteria</taxon>
        <taxon>Pseudomonadati</taxon>
        <taxon>Pseudomonadota</taxon>
        <taxon>Alphaproteobacteria</taxon>
        <taxon>Acetobacterales</taxon>
        <taxon>Acetobacteraceae</taxon>
        <taxon>Limobrevibacterium</taxon>
    </lineage>
</organism>
<feature type="transmembrane region" description="Helical" evidence="10">
    <location>
        <begin position="85"/>
        <end position="105"/>
    </location>
</feature>
<protein>
    <submittedName>
        <fullName evidence="12">CopD family protein</fullName>
    </submittedName>
</protein>
<evidence type="ECO:0000256" key="6">
    <source>
        <dbReference type="ARBA" id="ARBA00022989"/>
    </source>
</evidence>
<dbReference type="Pfam" id="PF13442">
    <property type="entry name" value="Cytochrome_CBB3"/>
    <property type="match status" value="1"/>
</dbReference>
<dbReference type="GO" id="GO:0006825">
    <property type="term" value="P:copper ion transport"/>
    <property type="evidence" value="ECO:0007669"/>
    <property type="project" value="InterPro"/>
</dbReference>
<dbReference type="Gene3D" id="1.10.760.10">
    <property type="entry name" value="Cytochrome c-like domain"/>
    <property type="match status" value="1"/>
</dbReference>
<sequence length="598" mass="60785">MSAADALLAAVRAVHLAATMSLAGALAFRLLIGPLALARVLRPSLAVASIAGAAWLALQAGALAGASDVAGTLAALVPATLQTRFGRMLLLRLGLLVAAVLLAGSGARRLRLLAGLVCAMAAVALQATVGHAAASEDPVLVASLALHLLAAAAWLGGLVPLWLALRGPTPALVAQRFSWLGIAAVVVIAATAVEQGAVLAGGAAGLVGTPYGWSALAKTGLFLAMLGLAAVNRFVLTPAVAQADSAVRRLRASIAAELILGLCVVAAAAAMTGLPPGAHEQPDWPFSRQPSLVAMQDPDLRREVVGALLALCAVGAILVLAACARRLRWPALAVAAAITMAAAPHLDLLLVPATPTSFYTSPTGFAAVGIARGAGLFAHHCAACHGAHGRGDGVLAKGLDIPPADLTAEHLWDHPDGEMYWWLTHGIESPRGGLSMPGFADRLDADARWALIDFVRANNAGRAIRHDGTWTRPIPAPALQAVCGDGRNLASDDLRGQPVVIVIGPPAPTEGVATIFLDDGKPPAGACVAAGREVRDAYAIVAGLEPQAQRGAAFLVDGAGWLRQRLDPGLDGRAIAAAIERLATTTAAAPPAAGHHHH</sequence>
<dbReference type="InterPro" id="IPR036909">
    <property type="entry name" value="Cyt_c-like_dom_sf"/>
</dbReference>
<evidence type="ECO:0000313" key="13">
    <source>
        <dbReference type="Proteomes" id="UP001165679"/>
    </source>
</evidence>
<feature type="transmembrane region" description="Helical" evidence="10">
    <location>
        <begin position="177"/>
        <end position="199"/>
    </location>
</feature>
<keyword evidence="2" id="KW-1003">Cell membrane</keyword>
<keyword evidence="13" id="KW-1185">Reference proteome</keyword>
<evidence type="ECO:0000256" key="7">
    <source>
        <dbReference type="ARBA" id="ARBA00023004"/>
    </source>
</evidence>
<evidence type="ECO:0000313" key="12">
    <source>
        <dbReference type="EMBL" id="MCW3473634.1"/>
    </source>
</evidence>
<evidence type="ECO:0000256" key="3">
    <source>
        <dbReference type="ARBA" id="ARBA00022617"/>
    </source>
</evidence>
<evidence type="ECO:0000256" key="2">
    <source>
        <dbReference type="ARBA" id="ARBA00022475"/>
    </source>
</evidence>
<dbReference type="InterPro" id="IPR032694">
    <property type="entry name" value="CopC/D"/>
</dbReference>
<dbReference type="InterPro" id="IPR008457">
    <property type="entry name" value="Cu-R_CopD_dom"/>
</dbReference>